<organism evidence="3 4">
    <name type="scientific">Brassica oleracea var. oleracea</name>
    <dbReference type="NCBI Taxonomy" id="109376"/>
    <lineage>
        <taxon>Eukaryota</taxon>
        <taxon>Viridiplantae</taxon>
        <taxon>Streptophyta</taxon>
        <taxon>Embryophyta</taxon>
        <taxon>Tracheophyta</taxon>
        <taxon>Spermatophyta</taxon>
        <taxon>Magnoliopsida</taxon>
        <taxon>eudicotyledons</taxon>
        <taxon>Gunneridae</taxon>
        <taxon>Pentapetalae</taxon>
        <taxon>rosids</taxon>
        <taxon>malvids</taxon>
        <taxon>Brassicales</taxon>
        <taxon>Brassicaceae</taxon>
        <taxon>Brassiceae</taxon>
        <taxon>Brassica</taxon>
    </lineage>
</organism>
<name>A0A0D3A7C6_BRAOL</name>
<dbReference type="Proteomes" id="UP000032141">
    <property type="component" value="Chromosome C1"/>
</dbReference>
<reference evidence="3" key="2">
    <citation type="submission" date="2015-03" db="UniProtKB">
        <authorList>
            <consortium name="EnsemblPlants"/>
        </authorList>
    </citation>
    <scope>IDENTIFICATION</scope>
</reference>
<dbReference type="STRING" id="109376.A0A0D3A7C6"/>
<evidence type="ECO:0000259" key="2">
    <source>
        <dbReference type="Pfam" id="PF14214"/>
    </source>
</evidence>
<evidence type="ECO:0000256" key="1">
    <source>
        <dbReference type="SAM" id="MobiDB-lite"/>
    </source>
</evidence>
<feature type="domain" description="Helitron helicase-like" evidence="2">
    <location>
        <begin position="702"/>
        <end position="884"/>
    </location>
</feature>
<protein>
    <recommendedName>
        <fullName evidence="2">Helitron helicase-like domain-containing protein</fullName>
    </recommendedName>
</protein>
<feature type="region of interest" description="Disordered" evidence="1">
    <location>
        <begin position="320"/>
        <end position="363"/>
    </location>
</feature>
<feature type="compositionally biased region" description="Polar residues" evidence="1">
    <location>
        <begin position="118"/>
        <end position="172"/>
    </location>
</feature>
<dbReference type="AlphaFoldDB" id="A0A0D3A7C6"/>
<feature type="region of interest" description="Disordered" evidence="1">
    <location>
        <begin position="243"/>
        <end position="265"/>
    </location>
</feature>
<proteinExistence type="predicted"/>
<dbReference type="Pfam" id="PF14214">
    <property type="entry name" value="Helitron_like_N"/>
    <property type="match status" value="1"/>
</dbReference>
<dbReference type="eggNOG" id="KOG0987">
    <property type="taxonomic scope" value="Eukaryota"/>
</dbReference>
<feature type="compositionally biased region" description="Basic and acidic residues" evidence="1">
    <location>
        <begin position="173"/>
        <end position="183"/>
    </location>
</feature>
<feature type="compositionally biased region" description="Polar residues" evidence="1">
    <location>
        <begin position="243"/>
        <end position="253"/>
    </location>
</feature>
<feature type="compositionally biased region" description="Acidic residues" evidence="1">
    <location>
        <begin position="349"/>
        <end position="363"/>
    </location>
</feature>
<dbReference type="InterPro" id="IPR025476">
    <property type="entry name" value="Helitron_helicase-like"/>
</dbReference>
<dbReference type="Gramene" id="Bo1g051760.1">
    <property type="protein sequence ID" value="Bo1g051760.1"/>
    <property type="gene ID" value="Bo1g051760"/>
</dbReference>
<dbReference type="PANTHER" id="PTHR45786:SF66">
    <property type="entry name" value="HOOK MOTIF PROTEIN, PUTATIVE-RELATED"/>
    <property type="match status" value="1"/>
</dbReference>
<keyword evidence="4" id="KW-1185">Reference proteome</keyword>
<sequence>MATSDGIFASPKTVPTELDGSVFKEGPELRVVWYSDNVLSIENGKAYVLFNDLSIEQDVTTLEDVRHGFMSLNPNSTPLGEITNSTYSQSKDARTHRLEIRRMKKSCGKVVKRPDVTAPSTLNPISTRIDSQSSIILNPQSQAEGSSLGNNDATPQTTTLGSTGFQSQTSQNHDPHSHVKDKTMYPPKKIAKRDFPKSHFPGSSVGKKGDVPSQSYANPISTALHSQTSQILNPHSQVKEANIQVNSTPQTSIPPKKRADGETRNCKIGGSFVKSSDVRSNSIANSISTGKQCQTKQLLHRRSQVKANILVNSTEHISYPPKKMAKSTDTAQVDSDESDSGSELWDCTSSDDDDNQSDSDTFEDDHAKRIERQARINMVANRFAQVFGCLTNKDSPVVDVPVVSRAKEEEDYKDDGDLTRQCLKCGALFWYNERVSKSRNARTPVFTMCCMRGKVQLPQLKEPPELLRRLLTNDDSMSKHFRDNIRPINMMFSFTSLGGKIDNSINKGQGPKVFKLHGENYHLIGSLKPPSDHPAKFSQLYIHDTENEVQNRIAALSGNSEKSKIREDLVEAIMNMLRISNVHVKTFRNAMDRFNAEDECQELSLVLIHNRLKDGRVYNLPTSSEVAALVVGDFQLDMDKRDIILEKYSGKLKRINELHPCYLPLQYPLIFPYGEDGFRLGIQNGFTGNGKRKKHNISMREFFAYRIQIRNSGSQVLLLSRRLLQQFLVDAYTMIETHRLRYIRKNQANLRTLKFSKFVAAANDGNTTLPIEGNRIIIPSSFTGGPRYMHQMYLDAMTICKYFGFPDLFITFTCNPKWPELSRYFRKYNLRSEDRPELCCRLFKVKLDCLMEDLTKKHLLGKTVSALYTIEFQKRGLPHAHILLFMDSKDKFPNAEDIDRIISAEIPEKTQEPKLYEVVKDMMIHGPCGVVNKKSPCMQDGKCSKFFPRKHVEKTTVDGQGYPVYRRREDGAFVEKKEIQLDNRCYMVWTHDLLDDTLFWVHGLLVDKFDII</sequence>
<dbReference type="EnsemblPlants" id="Bo1g051760.1">
    <property type="protein sequence ID" value="Bo1g051760.1"/>
    <property type="gene ID" value="Bo1g051760"/>
</dbReference>
<evidence type="ECO:0000313" key="3">
    <source>
        <dbReference type="EnsemblPlants" id="Bo1g051760.1"/>
    </source>
</evidence>
<evidence type="ECO:0000313" key="4">
    <source>
        <dbReference type="Proteomes" id="UP000032141"/>
    </source>
</evidence>
<feature type="region of interest" description="Disordered" evidence="1">
    <location>
        <begin position="113"/>
        <end position="217"/>
    </location>
</feature>
<accession>A0A0D3A7C6</accession>
<dbReference type="OMA" id="GETRNCK"/>
<dbReference type="HOGENOM" id="CLU_001324_5_3_1"/>
<dbReference type="PANTHER" id="PTHR45786">
    <property type="entry name" value="DNA BINDING PROTEIN-LIKE"/>
    <property type="match status" value="1"/>
</dbReference>
<reference evidence="3 4" key="1">
    <citation type="journal article" date="2014" name="Genome Biol.">
        <title>Transcriptome and methylome profiling reveals relics of genome dominance in the mesopolyploid Brassica oleracea.</title>
        <authorList>
            <person name="Parkin I.A."/>
            <person name="Koh C."/>
            <person name="Tang H."/>
            <person name="Robinson S.J."/>
            <person name="Kagale S."/>
            <person name="Clarke W.E."/>
            <person name="Town C.D."/>
            <person name="Nixon J."/>
            <person name="Krishnakumar V."/>
            <person name="Bidwell S.L."/>
            <person name="Denoeud F."/>
            <person name="Belcram H."/>
            <person name="Links M.G."/>
            <person name="Just J."/>
            <person name="Clarke C."/>
            <person name="Bender T."/>
            <person name="Huebert T."/>
            <person name="Mason A.S."/>
            <person name="Pires J.C."/>
            <person name="Barker G."/>
            <person name="Moore J."/>
            <person name="Walley P.G."/>
            <person name="Manoli S."/>
            <person name="Batley J."/>
            <person name="Edwards D."/>
            <person name="Nelson M.N."/>
            <person name="Wang X."/>
            <person name="Paterson A.H."/>
            <person name="King G."/>
            <person name="Bancroft I."/>
            <person name="Chalhoub B."/>
            <person name="Sharpe A.G."/>
        </authorList>
    </citation>
    <scope>NUCLEOTIDE SEQUENCE</scope>
    <source>
        <strain evidence="3 4">cv. TO1000</strain>
    </source>
</reference>